<organism evidence="3 4">
    <name type="scientific">Clavelina lepadiformis</name>
    <name type="common">Light-bulb sea squirt</name>
    <name type="synonym">Ascidia lepadiformis</name>
    <dbReference type="NCBI Taxonomy" id="159417"/>
    <lineage>
        <taxon>Eukaryota</taxon>
        <taxon>Metazoa</taxon>
        <taxon>Chordata</taxon>
        <taxon>Tunicata</taxon>
        <taxon>Ascidiacea</taxon>
        <taxon>Aplousobranchia</taxon>
        <taxon>Clavelinidae</taxon>
        <taxon>Clavelina</taxon>
    </lineage>
</organism>
<evidence type="ECO:0000313" key="4">
    <source>
        <dbReference type="Proteomes" id="UP001642483"/>
    </source>
</evidence>
<evidence type="ECO:0000256" key="2">
    <source>
        <dbReference type="SAM" id="Phobius"/>
    </source>
</evidence>
<feature type="compositionally biased region" description="Basic and acidic residues" evidence="1">
    <location>
        <begin position="121"/>
        <end position="134"/>
    </location>
</feature>
<keyword evidence="2" id="KW-0812">Transmembrane</keyword>
<proteinExistence type="predicted"/>
<dbReference type="EMBL" id="CAWYQH010000106">
    <property type="protein sequence ID" value="CAK8687778.1"/>
    <property type="molecule type" value="Genomic_DNA"/>
</dbReference>
<feature type="transmembrane region" description="Helical" evidence="2">
    <location>
        <begin position="380"/>
        <end position="399"/>
    </location>
</feature>
<sequence length="536" mass="60653">MCLLITSLTGNNDQWRVSGLKLSSITLSCCNVIILTYALYKRTISMGRHRTDSSSLSSLHGEGASGLHRPGFETIMKVFNRHSSEEREFPRDSKQDRQKRAPCRRSSVIEYSSTDVGTFDAKSENPIEQQEKLTKTRTGYPPTQNKNSRPDKDNSRIEKKRSRTLPISKIKSTWWSRSSTFIRRGSVFQRSSHSSYIGRHSNSVVSIRTTLLVLFFSWTCFLVMWFVPLLTRSVTRRPEQNLSLLDFFVCPVDCDEQSPGNYVTNQGRNDSFEMKWFYVTRPISVQNSGEVPLSHTGNENTKVQELNGVESSQNVSSQLLKKKRQNQLPESNTSGILHDRENVVVFDERDFLNLERMSTEIAPSCATCSTLFPSLSKAQLLFSVLLITCSWIFAFSSALRLLWLRKHSSNVFVRCSALWRFIFFNAIFHLASTAPYVTLCVIDLVGGDDVFSAPLYEPSRSRDTIDGKNQSGQNQSDILTDSSSEYGHLSSNFRKAARVGTTYVTITSSFILLHCAIAPSLYIVRLLGLRRLLSGL</sequence>
<feature type="region of interest" description="Disordered" evidence="1">
    <location>
        <begin position="119"/>
        <end position="162"/>
    </location>
</feature>
<feature type="compositionally biased region" description="Basic and acidic residues" evidence="1">
    <location>
        <begin position="83"/>
        <end position="99"/>
    </location>
</feature>
<evidence type="ECO:0000313" key="3">
    <source>
        <dbReference type="EMBL" id="CAK8687778.1"/>
    </source>
</evidence>
<comment type="caution">
    <text evidence="3">The sequence shown here is derived from an EMBL/GenBank/DDBJ whole genome shotgun (WGS) entry which is preliminary data.</text>
</comment>
<keyword evidence="2" id="KW-0472">Membrane</keyword>
<reference evidence="3 4" key="1">
    <citation type="submission" date="2024-02" db="EMBL/GenBank/DDBJ databases">
        <authorList>
            <person name="Daric V."/>
            <person name="Darras S."/>
        </authorList>
    </citation>
    <scope>NUCLEOTIDE SEQUENCE [LARGE SCALE GENOMIC DNA]</scope>
</reference>
<feature type="region of interest" description="Disordered" evidence="1">
    <location>
        <begin position="83"/>
        <end position="107"/>
    </location>
</feature>
<evidence type="ECO:0000256" key="1">
    <source>
        <dbReference type="SAM" id="MobiDB-lite"/>
    </source>
</evidence>
<dbReference type="Proteomes" id="UP001642483">
    <property type="component" value="Unassembled WGS sequence"/>
</dbReference>
<feature type="transmembrane region" description="Helical" evidence="2">
    <location>
        <begin position="209"/>
        <end position="230"/>
    </location>
</feature>
<keyword evidence="2" id="KW-1133">Transmembrane helix</keyword>
<protein>
    <recommendedName>
        <fullName evidence="5">Transmembrane protein</fullName>
    </recommendedName>
</protein>
<feature type="compositionally biased region" description="Basic and acidic residues" evidence="1">
    <location>
        <begin position="148"/>
        <end position="157"/>
    </location>
</feature>
<evidence type="ECO:0008006" key="5">
    <source>
        <dbReference type="Google" id="ProtNLM"/>
    </source>
</evidence>
<feature type="transmembrane region" description="Helical" evidence="2">
    <location>
        <begin position="411"/>
        <end position="431"/>
    </location>
</feature>
<keyword evidence="4" id="KW-1185">Reference proteome</keyword>
<gene>
    <name evidence="3" type="ORF">CVLEPA_LOCUS19841</name>
</gene>
<name>A0ABP0G8G8_CLALP</name>
<feature type="transmembrane region" description="Helical" evidence="2">
    <location>
        <begin position="503"/>
        <end position="524"/>
    </location>
</feature>
<accession>A0ABP0G8G8</accession>
<feature type="transmembrane region" description="Helical" evidence="2">
    <location>
        <begin position="20"/>
        <end position="40"/>
    </location>
</feature>